<name>A0A0F9H2K3_9ZZZZ</name>
<organism evidence="1">
    <name type="scientific">marine sediment metagenome</name>
    <dbReference type="NCBI Taxonomy" id="412755"/>
    <lineage>
        <taxon>unclassified sequences</taxon>
        <taxon>metagenomes</taxon>
        <taxon>ecological metagenomes</taxon>
    </lineage>
</organism>
<sequence length="64" mass="7160">MPRDKNRGDRRMMMSEKLQEMSDELLRDPSVNPINRAGRNITGGLLAVAAAIRNHTEQVAKKGN</sequence>
<accession>A0A0F9H2K3</accession>
<evidence type="ECO:0000313" key="1">
    <source>
        <dbReference type="EMBL" id="KKL75850.1"/>
    </source>
</evidence>
<comment type="caution">
    <text evidence="1">The sequence shown here is derived from an EMBL/GenBank/DDBJ whole genome shotgun (WGS) entry which is preliminary data.</text>
</comment>
<reference evidence="1" key="1">
    <citation type="journal article" date="2015" name="Nature">
        <title>Complex archaea that bridge the gap between prokaryotes and eukaryotes.</title>
        <authorList>
            <person name="Spang A."/>
            <person name="Saw J.H."/>
            <person name="Jorgensen S.L."/>
            <person name="Zaremba-Niedzwiedzka K."/>
            <person name="Martijn J."/>
            <person name="Lind A.E."/>
            <person name="van Eijk R."/>
            <person name="Schleper C."/>
            <person name="Guy L."/>
            <person name="Ettema T.J."/>
        </authorList>
    </citation>
    <scope>NUCLEOTIDE SEQUENCE</scope>
</reference>
<dbReference type="AlphaFoldDB" id="A0A0F9H2K3"/>
<proteinExistence type="predicted"/>
<dbReference type="EMBL" id="LAZR01024234">
    <property type="protein sequence ID" value="KKL75850.1"/>
    <property type="molecule type" value="Genomic_DNA"/>
</dbReference>
<gene>
    <name evidence="1" type="ORF">LCGC14_2050820</name>
</gene>
<protein>
    <submittedName>
        <fullName evidence="1">Uncharacterized protein</fullName>
    </submittedName>
</protein>